<dbReference type="EMBL" id="PDEP01000008">
    <property type="protein sequence ID" value="PEN06594.1"/>
    <property type="molecule type" value="Genomic_DNA"/>
</dbReference>
<dbReference type="SUPFAM" id="SSF102405">
    <property type="entry name" value="MCP/YpsA-like"/>
    <property type="match status" value="1"/>
</dbReference>
<dbReference type="SUPFAM" id="SSF47781">
    <property type="entry name" value="RuvA domain 2-like"/>
    <property type="match status" value="1"/>
</dbReference>
<accession>A0A2H3NKX0</accession>
<comment type="similarity">
    <text evidence="1">Belongs to the DprA/Smf family.</text>
</comment>
<dbReference type="PANTHER" id="PTHR43022">
    <property type="entry name" value="PROTEIN SMF"/>
    <property type="match status" value="1"/>
</dbReference>
<dbReference type="OrthoDB" id="9785707at2"/>
<dbReference type="GO" id="GO:0006281">
    <property type="term" value="P:DNA repair"/>
    <property type="evidence" value="ECO:0007669"/>
    <property type="project" value="UniProtKB-KW"/>
</dbReference>
<dbReference type="InterPro" id="IPR041614">
    <property type="entry name" value="DprA_WH"/>
</dbReference>
<evidence type="ECO:0000313" key="4">
    <source>
        <dbReference type="EMBL" id="PEN06594.1"/>
    </source>
</evidence>
<dbReference type="AlphaFoldDB" id="A0A2H3NKX0"/>
<dbReference type="PANTHER" id="PTHR43022:SF1">
    <property type="entry name" value="PROTEIN SMF"/>
    <property type="match status" value="1"/>
</dbReference>
<dbReference type="Proteomes" id="UP000221024">
    <property type="component" value="Unassembled WGS sequence"/>
</dbReference>
<dbReference type="InterPro" id="IPR036388">
    <property type="entry name" value="WH-like_DNA-bd_sf"/>
</dbReference>
<evidence type="ECO:0000259" key="2">
    <source>
        <dbReference type="Pfam" id="PF02481"/>
    </source>
</evidence>
<dbReference type="GO" id="GO:0009294">
    <property type="term" value="P:DNA-mediated transformation"/>
    <property type="evidence" value="ECO:0007669"/>
    <property type="project" value="InterPro"/>
</dbReference>
<keyword evidence="5" id="KW-1185">Reference proteome</keyword>
<feature type="domain" description="DprA winged helix" evidence="3">
    <location>
        <begin position="317"/>
        <end position="376"/>
    </location>
</feature>
<dbReference type="Gene3D" id="1.10.10.10">
    <property type="entry name" value="Winged helix-like DNA-binding domain superfamily/Winged helix DNA-binding domain"/>
    <property type="match status" value="1"/>
</dbReference>
<dbReference type="InterPro" id="IPR010994">
    <property type="entry name" value="RuvA_2-like"/>
</dbReference>
<dbReference type="Pfam" id="PF17782">
    <property type="entry name" value="WHD_DprA"/>
    <property type="match status" value="1"/>
</dbReference>
<name>A0A2H3NKX0_9BACT</name>
<proteinExistence type="inferred from homology"/>
<reference evidence="4 5" key="1">
    <citation type="submission" date="2017-10" db="EMBL/GenBank/DDBJ databases">
        <title>Draft genome of Longimonas halophila.</title>
        <authorList>
            <person name="Goh K.M."/>
            <person name="Shamsir M.S."/>
            <person name="Lim S.W."/>
        </authorList>
    </citation>
    <scope>NUCLEOTIDE SEQUENCE [LARGE SCALE GENOMIC DNA]</scope>
    <source>
        <strain evidence="4 5">KCTC 42399</strain>
    </source>
</reference>
<sequence>MTLFDADPTAPDVDSDTERRALVALMLVPNVGWSRARTLIGHLKRPSAVFHASKSVLTQVPGIGPRTAEAIRTFDDHTAVDRQFARADKMDVDLCTLWDTDYPERLRHTYDPPPCLWIRGALHPTDTHALAVVGTRRCTDYGKGVARDLTAALVQHGYTIVSGLAFGIDAAAHRAALKQGGRTLAVLGSGLARIYPQKHTRLARRIEDQGAVLSEYTLDEDPNASNFPERNRIVSGLTLGTLVVESHEKGGALITARLAVEQNREVFAVPGPVGKSASVGTNRLIQRGHAKLVLDVDDLLAELPPPPTDTDNAAAATAPEPMPELSTSEQALYEALTREPVHLDVLCARTGIPPSQALVHLLQLEFKGVVEQRAGKQFRRVR</sequence>
<feature type="domain" description="Smf/DprA SLOG" evidence="2">
    <location>
        <begin position="94"/>
        <end position="303"/>
    </location>
</feature>
<dbReference type="Gene3D" id="3.40.50.450">
    <property type="match status" value="1"/>
</dbReference>
<evidence type="ECO:0000313" key="5">
    <source>
        <dbReference type="Proteomes" id="UP000221024"/>
    </source>
</evidence>
<dbReference type="InterPro" id="IPR003488">
    <property type="entry name" value="DprA"/>
</dbReference>
<dbReference type="RefSeq" id="WP_098062488.1">
    <property type="nucleotide sequence ID" value="NZ_PDEP01000008.1"/>
</dbReference>
<organism evidence="4 5">
    <name type="scientific">Longimonas halophila</name>
    <dbReference type="NCBI Taxonomy" id="1469170"/>
    <lineage>
        <taxon>Bacteria</taxon>
        <taxon>Pseudomonadati</taxon>
        <taxon>Rhodothermota</taxon>
        <taxon>Rhodothermia</taxon>
        <taxon>Rhodothermales</taxon>
        <taxon>Salisaetaceae</taxon>
        <taxon>Longimonas</taxon>
    </lineage>
</organism>
<evidence type="ECO:0000256" key="1">
    <source>
        <dbReference type="ARBA" id="ARBA00006525"/>
    </source>
</evidence>
<dbReference type="NCBIfam" id="TIGR00732">
    <property type="entry name" value="dprA"/>
    <property type="match status" value="1"/>
</dbReference>
<dbReference type="InterPro" id="IPR057666">
    <property type="entry name" value="DrpA_SLOG"/>
</dbReference>
<dbReference type="Pfam" id="PF02481">
    <property type="entry name" value="DNA_processg_A"/>
    <property type="match status" value="1"/>
</dbReference>
<gene>
    <name evidence="4" type="primary">dprA</name>
    <name evidence="4" type="ORF">CRI93_09965</name>
</gene>
<protein>
    <submittedName>
        <fullName evidence="4">DNA-protecting protein DprA</fullName>
    </submittedName>
</protein>
<comment type="caution">
    <text evidence="4">The sequence shown here is derived from an EMBL/GenBank/DDBJ whole genome shotgun (WGS) entry which is preliminary data.</text>
</comment>
<evidence type="ECO:0000259" key="3">
    <source>
        <dbReference type="Pfam" id="PF17782"/>
    </source>
</evidence>